<dbReference type="OrthoDB" id="3035619at2"/>
<organism evidence="1 4">
    <name type="scientific">Phascolarctobacterium faecium</name>
    <dbReference type="NCBI Taxonomy" id="33025"/>
    <lineage>
        <taxon>Bacteria</taxon>
        <taxon>Bacillati</taxon>
        <taxon>Bacillota</taxon>
        <taxon>Negativicutes</taxon>
        <taxon>Acidaminococcales</taxon>
        <taxon>Acidaminococcaceae</taxon>
        <taxon>Phascolarctobacterium</taxon>
    </lineage>
</organism>
<evidence type="ECO:0000313" key="2">
    <source>
        <dbReference type="EMBL" id="MTU04442.1"/>
    </source>
</evidence>
<protein>
    <recommendedName>
        <fullName evidence="5">DUF4376 domain-containing protein</fullName>
    </recommendedName>
</protein>
<accession>A0A7X2XGQ1</accession>
<dbReference type="AlphaFoldDB" id="A0A7X2XGQ1"/>
<dbReference type="EMBL" id="WNBW01000007">
    <property type="protein sequence ID" value="MTU04442.1"/>
    <property type="molecule type" value="Genomic_DNA"/>
</dbReference>
<dbReference type="RefSeq" id="WP_154338828.1">
    <property type="nucleotide sequence ID" value="NZ_WNBG01000008.1"/>
</dbReference>
<evidence type="ECO:0008006" key="5">
    <source>
        <dbReference type="Google" id="ProtNLM"/>
    </source>
</evidence>
<evidence type="ECO:0000313" key="4">
    <source>
        <dbReference type="Proteomes" id="UP000484547"/>
    </source>
</evidence>
<dbReference type="Proteomes" id="UP000484547">
    <property type="component" value="Unassembled WGS sequence"/>
</dbReference>
<proteinExistence type="predicted"/>
<dbReference type="EMBL" id="WNBM01000007">
    <property type="protein sequence ID" value="MTT76378.1"/>
    <property type="molecule type" value="Genomic_DNA"/>
</dbReference>
<comment type="caution">
    <text evidence="1">The sequence shown here is derived from an EMBL/GenBank/DDBJ whole genome shotgun (WGS) entry which is preliminary data.</text>
</comment>
<reference evidence="3 4" key="1">
    <citation type="journal article" date="2019" name="Nat. Med.">
        <title>A library of human gut bacterial isolates paired with longitudinal multiomics data enables mechanistic microbiome research.</title>
        <authorList>
            <person name="Poyet M."/>
            <person name="Groussin M."/>
            <person name="Gibbons S.M."/>
            <person name="Avila-Pacheco J."/>
            <person name="Jiang X."/>
            <person name="Kearney S.M."/>
            <person name="Perrotta A.R."/>
            <person name="Berdy B."/>
            <person name="Zhao S."/>
            <person name="Lieberman T.D."/>
            <person name="Swanson P.K."/>
            <person name="Smith M."/>
            <person name="Roesemann S."/>
            <person name="Alexander J.E."/>
            <person name="Rich S.A."/>
            <person name="Livny J."/>
            <person name="Vlamakis H."/>
            <person name="Clish C."/>
            <person name="Bullock K."/>
            <person name="Deik A."/>
            <person name="Scott J."/>
            <person name="Pierce K.A."/>
            <person name="Xavier R.J."/>
            <person name="Alm E.J."/>
        </authorList>
    </citation>
    <scope>NUCLEOTIDE SEQUENCE [LARGE SCALE GENOMIC DNA]</scope>
    <source>
        <strain evidence="1 4">BIOML-A13</strain>
        <strain evidence="2 3">BIOML-A3</strain>
    </source>
</reference>
<name>A0A7X2XGQ1_9FIRM</name>
<gene>
    <name evidence="1" type="ORF">GMD11_08885</name>
    <name evidence="2" type="ORF">GMD18_08540</name>
</gene>
<evidence type="ECO:0000313" key="1">
    <source>
        <dbReference type="EMBL" id="MTT76378.1"/>
    </source>
</evidence>
<keyword evidence="3" id="KW-1185">Reference proteome</keyword>
<evidence type="ECO:0000313" key="3">
    <source>
        <dbReference type="Proteomes" id="UP000443070"/>
    </source>
</evidence>
<dbReference type="Proteomes" id="UP000443070">
    <property type="component" value="Unassembled WGS sequence"/>
</dbReference>
<sequence length="195" mass="22114">MYKDSPDNFIIDGGSLQAGEVTLSEVIYDDQQNHAVVNGDFCDKPISAIEDKIAAIDAYIAAKDAREYVPPTLEELREQALNYQYQKYDAQKHAIVWLQDGSGYGFDCNDDDQNNWQVALTLMENDVTMYRVYTDKNNLYKKSFLEVTRDQMMEAGNLVKAQQYAAYSEFEKVRAEIASCVTAEQLKPYLPGESA</sequence>